<feature type="binding site" evidence="2">
    <location>
        <position position="80"/>
    </location>
    <ligand>
        <name>Fe cation</name>
        <dbReference type="ChEBI" id="CHEBI:24875"/>
    </ligand>
</feature>
<evidence type="ECO:0000259" key="5">
    <source>
        <dbReference type="Pfam" id="PF02678"/>
    </source>
</evidence>
<dbReference type="InterPro" id="IPR003829">
    <property type="entry name" value="Pirin_N_dom"/>
</dbReference>
<dbReference type="InterPro" id="IPR014710">
    <property type="entry name" value="RmlC-like_jellyroll"/>
</dbReference>
<dbReference type="RefSeq" id="WP_171562042.1">
    <property type="nucleotide sequence ID" value="NZ_JABFCS010000001.1"/>
</dbReference>
<feature type="binding site" evidence="2">
    <location>
        <position position="36"/>
    </location>
    <ligand>
        <name>Fe cation</name>
        <dbReference type="ChEBI" id="CHEBI:24875"/>
    </ligand>
</feature>
<evidence type="ECO:0000313" key="7">
    <source>
        <dbReference type="EMBL" id="NNU44823.1"/>
    </source>
</evidence>
<dbReference type="InterPro" id="IPR008778">
    <property type="entry name" value="Pirin_C_dom"/>
</dbReference>
<evidence type="ECO:0000256" key="2">
    <source>
        <dbReference type="PIRSR" id="PIRSR006232-1"/>
    </source>
</evidence>
<dbReference type="Pfam" id="PF05726">
    <property type="entry name" value="Pirin_C"/>
    <property type="match status" value="1"/>
</dbReference>
<evidence type="ECO:0000256" key="3">
    <source>
        <dbReference type="RuleBase" id="RU003457"/>
    </source>
</evidence>
<dbReference type="InterPro" id="IPR011051">
    <property type="entry name" value="RmlC_Cupin_sf"/>
</dbReference>
<feature type="compositionally biased region" description="Basic and acidic residues" evidence="4">
    <location>
        <begin position="292"/>
        <end position="306"/>
    </location>
</feature>
<feature type="binding site" evidence="2">
    <location>
        <position position="38"/>
    </location>
    <ligand>
        <name>Fe cation</name>
        <dbReference type="ChEBI" id="CHEBI:24875"/>
    </ligand>
</feature>
<dbReference type="InterPro" id="IPR012093">
    <property type="entry name" value="Pirin"/>
</dbReference>
<evidence type="ECO:0000256" key="1">
    <source>
        <dbReference type="ARBA" id="ARBA00008416"/>
    </source>
</evidence>
<reference evidence="7 8" key="1">
    <citation type="submission" date="2020-05" db="EMBL/GenBank/DDBJ databases">
        <authorList>
            <person name="Khan S.A."/>
            <person name="Jeon C.O."/>
            <person name="Chun B.H."/>
        </authorList>
    </citation>
    <scope>NUCLEOTIDE SEQUENCE [LARGE SCALE GENOMIC DNA]</scope>
    <source>
        <strain evidence="7 8">B156</strain>
    </source>
</reference>
<comment type="similarity">
    <text evidence="1 3">Belongs to the pirin family.</text>
</comment>
<evidence type="ECO:0000256" key="4">
    <source>
        <dbReference type="SAM" id="MobiDB-lite"/>
    </source>
</evidence>
<gene>
    <name evidence="7" type="ORF">HK415_19165</name>
</gene>
<comment type="caution">
    <text evidence="7">The sequence shown here is derived from an EMBL/GenBank/DDBJ whole genome shotgun (WGS) entry which is preliminary data.</text>
</comment>
<dbReference type="Gene3D" id="2.60.120.10">
    <property type="entry name" value="Jelly Rolls"/>
    <property type="match status" value="2"/>
</dbReference>
<dbReference type="SUPFAM" id="SSF51182">
    <property type="entry name" value="RmlC-like cupins"/>
    <property type="match status" value="1"/>
</dbReference>
<dbReference type="PANTHER" id="PTHR13903:SF8">
    <property type="entry name" value="PIRIN"/>
    <property type="match status" value="1"/>
</dbReference>
<name>A0A849KLL2_9BURK</name>
<keyword evidence="8" id="KW-1185">Reference proteome</keyword>
<organism evidence="7 8">
    <name type="scientific">Ramlibacter montanisoli</name>
    <dbReference type="NCBI Taxonomy" id="2732512"/>
    <lineage>
        <taxon>Bacteria</taxon>
        <taxon>Pseudomonadati</taxon>
        <taxon>Pseudomonadota</taxon>
        <taxon>Betaproteobacteria</taxon>
        <taxon>Burkholderiales</taxon>
        <taxon>Comamonadaceae</taxon>
        <taxon>Ramlibacter</taxon>
    </lineage>
</organism>
<protein>
    <submittedName>
        <fullName evidence="7">Pirin family protein</fullName>
    </submittedName>
</protein>
<proteinExistence type="inferred from homology"/>
<dbReference type="Pfam" id="PF02678">
    <property type="entry name" value="Pirin"/>
    <property type="match status" value="1"/>
</dbReference>
<feature type="domain" description="Pirin N-terminal" evidence="5">
    <location>
        <begin position="27"/>
        <end position="102"/>
    </location>
</feature>
<dbReference type="PANTHER" id="PTHR13903">
    <property type="entry name" value="PIRIN-RELATED"/>
    <property type="match status" value="1"/>
</dbReference>
<feature type="region of interest" description="Disordered" evidence="4">
    <location>
        <begin position="285"/>
        <end position="306"/>
    </location>
</feature>
<dbReference type="GO" id="GO:0046872">
    <property type="term" value="F:metal ion binding"/>
    <property type="evidence" value="ECO:0007669"/>
    <property type="project" value="UniProtKB-KW"/>
</dbReference>
<reference evidence="7 8" key="2">
    <citation type="submission" date="2020-06" db="EMBL/GenBank/DDBJ databases">
        <title>Ramlibacter rhizophilus sp. nov., isolated from rhizosphere soil of national flower Mugunghwa from South Korea.</title>
        <authorList>
            <person name="Zheng-Fei Y."/>
            <person name="Huan T."/>
        </authorList>
    </citation>
    <scope>NUCLEOTIDE SEQUENCE [LARGE SCALE GENOMIC DNA]</scope>
    <source>
        <strain evidence="7 8">B156</strain>
    </source>
</reference>
<dbReference type="PIRSF" id="PIRSF006232">
    <property type="entry name" value="Pirin"/>
    <property type="match status" value="1"/>
</dbReference>
<dbReference type="CDD" id="cd02247">
    <property type="entry name" value="cupin_pirin_C"/>
    <property type="match status" value="1"/>
</dbReference>
<keyword evidence="2" id="KW-0479">Metal-binding</keyword>
<evidence type="ECO:0000259" key="6">
    <source>
        <dbReference type="Pfam" id="PF05726"/>
    </source>
</evidence>
<feature type="binding site" evidence="2">
    <location>
        <position position="82"/>
    </location>
    <ligand>
        <name>Fe cation</name>
        <dbReference type="ChEBI" id="CHEBI:24875"/>
    </ligand>
</feature>
<accession>A0A849KLL2</accession>
<keyword evidence="2" id="KW-0408">Iron</keyword>
<evidence type="ECO:0000313" key="8">
    <source>
        <dbReference type="Proteomes" id="UP000552954"/>
    </source>
</evidence>
<comment type="cofactor">
    <cofactor evidence="2">
        <name>Fe cation</name>
        <dbReference type="ChEBI" id="CHEBI:24875"/>
    </cofactor>
    <text evidence="2">Binds 1 Fe cation per subunit.</text>
</comment>
<dbReference type="Proteomes" id="UP000552954">
    <property type="component" value="Unassembled WGS sequence"/>
</dbReference>
<sequence>MGPAVPLAGRDIGQDFSRKDGWSMYHGDSVPGFPAHPHRGFETVTIVRKGLIDHSDSLGAIARFGGGDVQWVTAGRGIVHSEMFPLLKTDEANPLELFQIWLNLPKRNKMAEPHFTMLWNEQVPRRVLQDAQGRSTEVAVIAGRFGDVAPLAPPPDSWAAQDEADVAIWTLRMEPGAGFQPPPAVLAGTQRTLYFFKGASAMVGGRTVEGPVAITLDAGVEVAIAAGDTVCEFLLLQGRPIGEPVAQYGPFVMNTQQEIAQAMQDYRRTQFGGWRFADTAPVHGGEPARFARYPDGREDRPAAAGG</sequence>
<dbReference type="EMBL" id="JABFCS010000001">
    <property type="protein sequence ID" value="NNU44823.1"/>
    <property type="molecule type" value="Genomic_DNA"/>
</dbReference>
<feature type="domain" description="Pirin C-terminal" evidence="6">
    <location>
        <begin position="169"/>
        <end position="272"/>
    </location>
</feature>
<dbReference type="AlphaFoldDB" id="A0A849KLL2"/>